<evidence type="ECO:0000313" key="2">
    <source>
        <dbReference type="Proteomes" id="UP001549119"/>
    </source>
</evidence>
<protein>
    <submittedName>
        <fullName evidence="1">Uncharacterized protein</fullName>
    </submittedName>
</protein>
<organism evidence="1 2">
    <name type="scientific">Methylobacterium radiotolerans</name>
    <dbReference type="NCBI Taxonomy" id="31998"/>
    <lineage>
        <taxon>Bacteria</taxon>
        <taxon>Pseudomonadati</taxon>
        <taxon>Pseudomonadota</taxon>
        <taxon>Alphaproteobacteria</taxon>
        <taxon>Hyphomicrobiales</taxon>
        <taxon>Methylobacteriaceae</taxon>
        <taxon>Methylobacterium</taxon>
    </lineage>
</organism>
<accession>A0ABV2NPJ3</accession>
<dbReference type="RefSeq" id="WP_209650511.1">
    <property type="nucleotide sequence ID" value="NZ_JBEPNV010000001.1"/>
</dbReference>
<reference evidence="1 2" key="1">
    <citation type="submission" date="2024-06" db="EMBL/GenBank/DDBJ databases">
        <title>Genomics of switchgrass bacterial isolates.</title>
        <authorList>
            <person name="Shade A."/>
        </authorList>
    </citation>
    <scope>NUCLEOTIDE SEQUENCE [LARGE SCALE GENOMIC DNA]</scope>
    <source>
        <strain evidence="1 2">PvP084</strain>
    </source>
</reference>
<dbReference type="EMBL" id="JBEPNW010000002">
    <property type="protein sequence ID" value="MET3868260.1"/>
    <property type="molecule type" value="Genomic_DNA"/>
</dbReference>
<sequence length="150" mass="16688">MGTLRSLVDQASGYAEVLFDPDDAMMPHFVAQEAGGAVTIAALGMGGADLDLMRKAMALKFERDGFRRWVFFSEGWMVEANGQPRRGDPQDDPERVEVILFDAFDVAGNRRLRARRQVLRPDGQPARIMPLVISHGPVFDYPTRHSRASA</sequence>
<proteinExistence type="predicted"/>
<keyword evidence="2" id="KW-1185">Reference proteome</keyword>
<gene>
    <name evidence="1" type="ORF">ABIC20_005569</name>
</gene>
<dbReference type="Proteomes" id="UP001549119">
    <property type="component" value="Unassembled WGS sequence"/>
</dbReference>
<comment type="caution">
    <text evidence="1">The sequence shown here is derived from an EMBL/GenBank/DDBJ whole genome shotgun (WGS) entry which is preliminary data.</text>
</comment>
<name>A0ABV2NPJ3_9HYPH</name>
<evidence type="ECO:0000313" key="1">
    <source>
        <dbReference type="EMBL" id="MET3868260.1"/>
    </source>
</evidence>